<name>A0A1L7XPV2_9HELO</name>
<feature type="domain" description="DUF7730" evidence="1">
    <location>
        <begin position="8"/>
        <end position="105"/>
    </location>
</feature>
<evidence type="ECO:0000313" key="2">
    <source>
        <dbReference type="EMBL" id="CZR67053.1"/>
    </source>
</evidence>
<dbReference type="OrthoDB" id="5272396at2759"/>
<accession>A0A1L7XPV2</accession>
<dbReference type="PANTHER" id="PTHR38790">
    <property type="entry name" value="2EXR DOMAIN-CONTAINING PROTEIN-RELATED"/>
    <property type="match status" value="1"/>
</dbReference>
<gene>
    <name evidence="2" type="ORF">PAC_16952</name>
</gene>
<organism evidence="2 3">
    <name type="scientific">Phialocephala subalpina</name>
    <dbReference type="NCBI Taxonomy" id="576137"/>
    <lineage>
        <taxon>Eukaryota</taxon>
        <taxon>Fungi</taxon>
        <taxon>Dikarya</taxon>
        <taxon>Ascomycota</taxon>
        <taxon>Pezizomycotina</taxon>
        <taxon>Leotiomycetes</taxon>
        <taxon>Helotiales</taxon>
        <taxon>Mollisiaceae</taxon>
        <taxon>Phialocephala</taxon>
        <taxon>Phialocephala fortinii species complex</taxon>
    </lineage>
</organism>
<proteinExistence type="predicted"/>
<protein>
    <recommendedName>
        <fullName evidence="1">DUF7730 domain-containing protein</fullName>
    </recommendedName>
</protein>
<evidence type="ECO:0000313" key="3">
    <source>
        <dbReference type="Proteomes" id="UP000184330"/>
    </source>
</evidence>
<evidence type="ECO:0000259" key="1">
    <source>
        <dbReference type="Pfam" id="PF24864"/>
    </source>
</evidence>
<dbReference type="Pfam" id="PF24864">
    <property type="entry name" value="DUF7730"/>
    <property type="match status" value="1"/>
</dbReference>
<dbReference type="InterPro" id="IPR056632">
    <property type="entry name" value="DUF7730"/>
</dbReference>
<sequence>MVVESVPRCLLLELPPEIRISIWTHLFSTPTGRVVLATRSPEDLTHGHVVPWDLLDWADYRKGYARWNGMFRQRDRPLIISLSILRTCKQIYAETRGMLWQLNTLLFPLGDYLDMWSDWEGNKLRLLTQAEHVQVDIDFLDHDEVKRLMEGFELLGNLGDLGNSKVRMVTVSVARGFLNVLNLGGLRDNPSAYARNFNDDHPNGIFPAFLEALRDAIPEFGGLPIERRIVIGTGWHSLSTDSQVYCTRSTPSDFLSCRRKLSSSPFQPVLDALKDLHEAFGGELWQDGTLCYKDGVKISQPFKLLPGAEEECNEKDRKLRADAIKRRMRGQSRKSCFVVEAMERRMAEEVPPDLATSFLYEDDISDELEDHGYEGSKDLTEEWDGHLGLKSWCSLDHPAFAILKDWKKGRHINYSDFLSDDAIRQAVQYPGVMGLLGWRPGMEA</sequence>
<keyword evidence="3" id="KW-1185">Reference proteome</keyword>
<dbReference type="EMBL" id="FJOG01000041">
    <property type="protein sequence ID" value="CZR67053.1"/>
    <property type="molecule type" value="Genomic_DNA"/>
</dbReference>
<dbReference type="AlphaFoldDB" id="A0A1L7XPV2"/>
<reference evidence="2 3" key="1">
    <citation type="submission" date="2016-03" db="EMBL/GenBank/DDBJ databases">
        <authorList>
            <person name="Ploux O."/>
        </authorList>
    </citation>
    <scope>NUCLEOTIDE SEQUENCE [LARGE SCALE GENOMIC DNA]</scope>
    <source>
        <strain evidence="2 3">UAMH 11012</strain>
    </source>
</reference>
<dbReference type="Proteomes" id="UP000184330">
    <property type="component" value="Unassembled WGS sequence"/>
</dbReference>